<dbReference type="KEGG" id="bbae:FRD01_16125"/>
<feature type="domain" description="PpiC" evidence="7">
    <location>
        <begin position="185"/>
        <end position="278"/>
    </location>
</feature>
<dbReference type="Gene3D" id="3.10.50.40">
    <property type="match status" value="1"/>
</dbReference>
<proteinExistence type="predicted"/>
<dbReference type="InterPro" id="IPR015391">
    <property type="entry name" value="SurA_N"/>
</dbReference>
<dbReference type="SUPFAM" id="SSF54534">
    <property type="entry name" value="FKBP-like"/>
    <property type="match status" value="1"/>
</dbReference>
<dbReference type="Pfam" id="PF00639">
    <property type="entry name" value="Rotamase"/>
    <property type="match status" value="1"/>
</dbReference>
<organism evidence="8 9">
    <name type="scientific">Microvenator marinus</name>
    <dbReference type="NCBI Taxonomy" id="2600177"/>
    <lineage>
        <taxon>Bacteria</taxon>
        <taxon>Deltaproteobacteria</taxon>
        <taxon>Bradymonadales</taxon>
        <taxon>Microvenatoraceae</taxon>
        <taxon>Microvenator</taxon>
    </lineage>
</organism>
<dbReference type="PROSITE" id="PS50198">
    <property type="entry name" value="PPIC_PPIASE_2"/>
    <property type="match status" value="1"/>
</dbReference>
<dbReference type="InterPro" id="IPR027304">
    <property type="entry name" value="Trigger_fact/SurA_dom_sf"/>
</dbReference>
<dbReference type="PANTHER" id="PTHR47637:SF1">
    <property type="entry name" value="CHAPERONE SURA"/>
    <property type="match status" value="1"/>
</dbReference>
<name>A0A5B8XT59_9DELT</name>
<gene>
    <name evidence="8" type="ORF">FRD01_16125</name>
</gene>
<keyword evidence="4" id="KW-0143">Chaperone</keyword>
<evidence type="ECO:0000256" key="3">
    <source>
        <dbReference type="ARBA" id="ARBA00023110"/>
    </source>
</evidence>
<dbReference type="OrthoDB" id="14196at2"/>
<dbReference type="InterPro" id="IPR050280">
    <property type="entry name" value="OMP_Chaperone_SurA"/>
</dbReference>
<evidence type="ECO:0000256" key="6">
    <source>
        <dbReference type="PROSITE-ProRule" id="PRU00278"/>
    </source>
</evidence>
<evidence type="ECO:0000259" key="7">
    <source>
        <dbReference type="PROSITE" id="PS50198"/>
    </source>
</evidence>
<dbReference type="EMBL" id="CP042467">
    <property type="protein sequence ID" value="QED28735.1"/>
    <property type="molecule type" value="Genomic_DNA"/>
</dbReference>
<keyword evidence="1" id="KW-0732">Signal</keyword>
<keyword evidence="3 6" id="KW-0697">Rotamase</keyword>
<accession>A0A5B8XT59</accession>
<sequence length="325" mass="36833">MTMRRIRIFALVVGLLMCWSGALSAEIIDRVMARVNTEIITLHDVRMSAIPFLLQNGMDPGMMEDPSQRAEILEATLNDLVERQLLAQEAKKIDYKIEDSELDKWLEYTRSQQNLSEEQFKQTIEQYGMPFSAYREMVRANLLKVRMVNIKVGSQVTITDEDVDALYRERYGEDGGAVVYRTIAHILKRPADNSPQAKRALVAELAALKAKIDGGADFGDVAAEENQGPSSDNRGLLGTYRAADLDPSFATPAFALEVGEISDPVETAFGFHIIKVLSEEKRENPDVEQKKEALRGELRQRELERLLKQYMSQLKTRSFVEVRKF</sequence>
<keyword evidence="9" id="KW-1185">Reference proteome</keyword>
<evidence type="ECO:0000313" key="8">
    <source>
        <dbReference type="EMBL" id="QED28735.1"/>
    </source>
</evidence>
<dbReference type="Pfam" id="PF09312">
    <property type="entry name" value="SurA_N"/>
    <property type="match status" value="1"/>
</dbReference>
<dbReference type="InterPro" id="IPR000297">
    <property type="entry name" value="PPIase_PpiC"/>
</dbReference>
<keyword evidence="2" id="KW-0574">Periplasm</keyword>
<dbReference type="PANTHER" id="PTHR47637">
    <property type="entry name" value="CHAPERONE SURA"/>
    <property type="match status" value="1"/>
</dbReference>
<evidence type="ECO:0000313" key="9">
    <source>
        <dbReference type="Proteomes" id="UP000321595"/>
    </source>
</evidence>
<dbReference type="InterPro" id="IPR046357">
    <property type="entry name" value="PPIase_dom_sf"/>
</dbReference>
<evidence type="ECO:0000256" key="4">
    <source>
        <dbReference type="ARBA" id="ARBA00023186"/>
    </source>
</evidence>
<dbReference type="AlphaFoldDB" id="A0A5B8XT59"/>
<dbReference type="SUPFAM" id="SSF109998">
    <property type="entry name" value="Triger factor/SurA peptide-binding domain-like"/>
    <property type="match status" value="1"/>
</dbReference>
<evidence type="ECO:0000256" key="5">
    <source>
        <dbReference type="ARBA" id="ARBA00023235"/>
    </source>
</evidence>
<keyword evidence="5 6" id="KW-0413">Isomerase</keyword>
<dbReference type="Proteomes" id="UP000321595">
    <property type="component" value="Chromosome"/>
</dbReference>
<protein>
    <recommendedName>
        <fullName evidence="7">PpiC domain-containing protein</fullName>
    </recommendedName>
</protein>
<dbReference type="Gene3D" id="1.10.4030.10">
    <property type="entry name" value="Porin chaperone SurA, peptide-binding domain"/>
    <property type="match status" value="1"/>
</dbReference>
<evidence type="ECO:0000256" key="1">
    <source>
        <dbReference type="ARBA" id="ARBA00022729"/>
    </source>
</evidence>
<evidence type="ECO:0000256" key="2">
    <source>
        <dbReference type="ARBA" id="ARBA00022764"/>
    </source>
</evidence>
<dbReference type="GO" id="GO:0003755">
    <property type="term" value="F:peptidyl-prolyl cis-trans isomerase activity"/>
    <property type="evidence" value="ECO:0007669"/>
    <property type="project" value="UniProtKB-KW"/>
</dbReference>
<reference evidence="8 9" key="1">
    <citation type="submission" date="2019-08" db="EMBL/GenBank/DDBJ databases">
        <authorList>
            <person name="Liang Q."/>
        </authorList>
    </citation>
    <scope>NUCLEOTIDE SEQUENCE [LARGE SCALE GENOMIC DNA]</scope>
    <source>
        <strain evidence="8 9">V1718</strain>
    </source>
</reference>